<organism evidence="2 3">
    <name type="scientific">Sphingomonas jinjuensis</name>
    <dbReference type="NCBI Taxonomy" id="535907"/>
    <lineage>
        <taxon>Bacteria</taxon>
        <taxon>Pseudomonadati</taxon>
        <taxon>Pseudomonadota</taxon>
        <taxon>Alphaproteobacteria</taxon>
        <taxon>Sphingomonadales</taxon>
        <taxon>Sphingomonadaceae</taxon>
        <taxon>Sphingomonas</taxon>
    </lineage>
</organism>
<dbReference type="RefSeq" id="WP_183986168.1">
    <property type="nucleotide sequence ID" value="NZ_JACIEV010000009.1"/>
</dbReference>
<name>A0A840FFS0_9SPHN</name>
<dbReference type="SUPFAM" id="SSF52540">
    <property type="entry name" value="P-loop containing nucleoside triphosphate hydrolases"/>
    <property type="match status" value="1"/>
</dbReference>
<keyword evidence="3" id="KW-1185">Reference proteome</keyword>
<dbReference type="Pfam" id="PF13191">
    <property type="entry name" value="AAA_16"/>
    <property type="match status" value="1"/>
</dbReference>
<comment type="caution">
    <text evidence="2">The sequence shown here is derived from an EMBL/GenBank/DDBJ whole genome shotgun (WGS) entry which is preliminary data.</text>
</comment>
<feature type="domain" description="Orc1-like AAA ATPase" evidence="1">
    <location>
        <begin position="189"/>
        <end position="356"/>
    </location>
</feature>
<dbReference type="EMBL" id="JACIEV010000009">
    <property type="protein sequence ID" value="MBB4155046.1"/>
    <property type="molecule type" value="Genomic_DNA"/>
</dbReference>
<dbReference type="Gene3D" id="3.40.50.300">
    <property type="entry name" value="P-loop containing nucleotide triphosphate hydrolases"/>
    <property type="match status" value="1"/>
</dbReference>
<dbReference type="AlphaFoldDB" id="A0A840FFS0"/>
<sequence length="1010" mass="111207">MTTGGMTAEARWARIAKGIRPVTGALGDTLQGALSIAERLAAVTMWFNPGELWRASSEQIGSGPDIRWLEQLRTRCAVDARDAGRWLLLDRERLPLLHMLKSEGQLVETCERAAYTGDADVPRMLLDILQGEFQPAAARSESLATATEVIRWLNAIHADVAAPSAHDLTGMLELRSRDAELDFLAHGTVGREAELRKLTSFVRRVWRAGPSEPRLSLFMLAGIGGIGKSTLAADFARNHLPREYADPVLLWIDYDRLRVRPEDVGTVLMEVSRQLGWAMPWAADALRQARAALRSEQSGRDGRTDYRAAIDSIAHAVVGSGRERLARPVLLVLDTFEQVDRVPGQTVHILGALDSLRSRMFDSFAVLACGRSLFTAGFGEVAVNDQTEDLEGLGREASVALLTGRGGLRNAAALRFVAAFADLGDRFRTRVGIPMLLMLVARLARDGHFLLDGNDVEQIREATDAAAATAYIYGRILERLPTELRALAHPGLAVPEVSADVIEHVVWPAVHPDRFPPGSERAQDLYRQLSHETWLVDPVPGSMPPRVRHRPDLRRAMLQAMRKDAKACGTMLSLHQRAFSWHRDELRSTPDRQSNYHRLGQVYHGLQVAALSGRSPGVGMTAIRSVRDQLVFLVEDFDDDYQPAVRALIGEDVDPGLLAPLDRRLRASVLTERVRAYATGGDPVAGLRYAASLDVTDRSASPSVARWILRSYFSSGRWLTGAPVVNDLVDRPDAVAYDFGRGRPSLLTFLAASQVAGPHAIREALRMSQRRGGTQAIADLYQAIDLVLVLVERPGAKRREELRGLLERLVMSQPPKRRKGDGLTFAQMFGALQRLSDPARHDVSSFVAAAKRGAHAVGIATMHDLNRRSSGRSSAQLVASCRSLEAKIDKGDVPLHAQFVSVFDDLHAPLGESLAAGVTGGDELFRLAEFAWNSLEVRPSDLRPSRFVEDCADPRQRRERMRTLVAFLDRSAKLDGFLRHLGAARIADSDALRVADFALRFRSAFGAERD</sequence>
<dbReference type="Proteomes" id="UP000529795">
    <property type="component" value="Unassembled WGS sequence"/>
</dbReference>
<evidence type="ECO:0000259" key="1">
    <source>
        <dbReference type="Pfam" id="PF13191"/>
    </source>
</evidence>
<reference evidence="2 3" key="1">
    <citation type="submission" date="2020-08" db="EMBL/GenBank/DDBJ databases">
        <title>Genomic Encyclopedia of Type Strains, Phase IV (KMG-IV): sequencing the most valuable type-strain genomes for metagenomic binning, comparative biology and taxonomic classification.</title>
        <authorList>
            <person name="Goeker M."/>
        </authorList>
    </citation>
    <scope>NUCLEOTIDE SEQUENCE [LARGE SCALE GENOMIC DNA]</scope>
    <source>
        <strain evidence="2 3">YC6723</strain>
    </source>
</reference>
<dbReference type="InterPro" id="IPR027417">
    <property type="entry name" value="P-loop_NTPase"/>
</dbReference>
<gene>
    <name evidence="2" type="ORF">GGQ80_002963</name>
</gene>
<accession>A0A840FFS0</accession>
<proteinExistence type="predicted"/>
<protein>
    <recommendedName>
        <fullName evidence="1">Orc1-like AAA ATPase domain-containing protein</fullName>
    </recommendedName>
</protein>
<evidence type="ECO:0000313" key="3">
    <source>
        <dbReference type="Proteomes" id="UP000529795"/>
    </source>
</evidence>
<dbReference type="InterPro" id="IPR041664">
    <property type="entry name" value="AAA_16"/>
</dbReference>
<evidence type="ECO:0000313" key="2">
    <source>
        <dbReference type="EMBL" id="MBB4155046.1"/>
    </source>
</evidence>